<evidence type="ECO:0000313" key="2">
    <source>
        <dbReference type="EMBL" id="KAK4459942.1"/>
    </source>
</evidence>
<feature type="compositionally biased region" description="Low complexity" evidence="1">
    <location>
        <begin position="767"/>
        <end position="783"/>
    </location>
</feature>
<gene>
    <name evidence="2" type="ORF">QBC42DRAFT_230604</name>
</gene>
<dbReference type="EMBL" id="MU865023">
    <property type="protein sequence ID" value="KAK4459942.1"/>
    <property type="molecule type" value="Genomic_DNA"/>
</dbReference>
<comment type="caution">
    <text evidence="2">The sequence shown here is derived from an EMBL/GenBank/DDBJ whole genome shotgun (WGS) entry which is preliminary data.</text>
</comment>
<dbReference type="Proteomes" id="UP001321749">
    <property type="component" value="Unassembled WGS sequence"/>
</dbReference>
<organism evidence="2 3">
    <name type="scientific">Cladorrhinum samala</name>
    <dbReference type="NCBI Taxonomy" id="585594"/>
    <lineage>
        <taxon>Eukaryota</taxon>
        <taxon>Fungi</taxon>
        <taxon>Dikarya</taxon>
        <taxon>Ascomycota</taxon>
        <taxon>Pezizomycotina</taxon>
        <taxon>Sordariomycetes</taxon>
        <taxon>Sordariomycetidae</taxon>
        <taxon>Sordariales</taxon>
        <taxon>Podosporaceae</taxon>
        <taxon>Cladorrhinum</taxon>
    </lineage>
</organism>
<protein>
    <submittedName>
        <fullName evidence="2">Uncharacterized protein</fullName>
    </submittedName>
</protein>
<sequence length="915" mass="100763">MDTPTPPPATLVGQNGHIIALEGPSDAVSTQLRLLPTSRCILVLPDLQHYILRDTNDEEAFSASKFIRRTHKASEARRREAQEFLRQSTAGEARFVFTHGGTVGAQAQCLSAIANHITNGNLDEASDIFNSLTSSGMDGLEAQENLAYQKASFATWEERVTDSRLAGLRPTPLNKSKQPEWNPAKTAESHLDMFEDPIIRAMRAADALDKETEFLQPANHDVDLTVKMIEIKKSSPKRSRSLSEISFSEQEALLFNNIECPAEKAPPKIPLRKRPLRIHIPTPSLTWKGDAEGLEDEQVSPTNQSILPSSSVILGEKRPRTAETCTARKLEQRMQVDWGMFEKWGQKTEPEPEPEPEPESAPLPVLPLHENLIIYLSGKQRDEGLSLVFHGFRLGDYPDRVLTEDSNLLETTNISRKTSSCGSRSRDGKFDSWESSWGEGALIHGLLTPSSSPTPSTTRTLTTPEMAQRLHRLDIENEAPASLQNLLRSLLCSRFPIQNCEHGEPPSPRRSGAKDSWQPLHCGVAKASCPKGPTRIDMILAIGAEAGVNSQYLSGLAEKIEKLGCKRSNASRSGRLNLRSLIASAMQSFTAQPLTRQCHGNPFSDRSLLAALIVPHLETYLHTHPDVHLLLIEYPAEHLGTILALQELIGIELMKVVGILNGDGDGSTLMRPLTAPPRPGLTKTAIKSRFQNEFGDRVRALMGACSFSKANFLLASSATQAETAAFIAAIREILISISDFYIPETPLYPLAPLPDTAANIRAKRRPTLSIPRSSSTSQLSSSEPQPPCTATSRLDTPPESPAESYSTADYGSLCVARYAVPAVSKRDRIPRTHIKSNKITDRLRWGNVSYATSLASHSRLTKSATAAAGVARDMYISDDEDEEEDEEERRLMPLYFKRQVQRGSSIKAMKLLGLV</sequence>
<name>A0AAV9HHH2_9PEZI</name>
<keyword evidence="3" id="KW-1185">Reference proteome</keyword>
<dbReference type="AlphaFoldDB" id="A0AAV9HHH2"/>
<evidence type="ECO:0000256" key="1">
    <source>
        <dbReference type="SAM" id="MobiDB-lite"/>
    </source>
</evidence>
<feature type="region of interest" description="Disordered" evidence="1">
    <location>
        <begin position="762"/>
        <end position="806"/>
    </location>
</feature>
<accession>A0AAV9HHH2</accession>
<proteinExistence type="predicted"/>
<evidence type="ECO:0000313" key="3">
    <source>
        <dbReference type="Proteomes" id="UP001321749"/>
    </source>
</evidence>
<reference evidence="2" key="1">
    <citation type="journal article" date="2023" name="Mol. Phylogenet. Evol.">
        <title>Genome-scale phylogeny and comparative genomics of the fungal order Sordariales.</title>
        <authorList>
            <person name="Hensen N."/>
            <person name="Bonometti L."/>
            <person name="Westerberg I."/>
            <person name="Brannstrom I.O."/>
            <person name="Guillou S."/>
            <person name="Cros-Aarteil S."/>
            <person name="Calhoun S."/>
            <person name="Haridas S."/>
            <person name="Kuo A."/>
            <person name="Mondo S."/>
            <person name="Pangilinan J."/>
            <person name="Riley R."/>
            <person name="LaButti K."/>
            <person name="Andreopoulos B."/>
            <person name="Lipzen A."/>
            <person name="Chen C."/>
            <person name="Yan M."/>
            <person name="Daum C."/>
            <person name="Ng V."/>
            <person name="Clum A."/>
            <person name="Steindorff A."/>
            <person name="Ohm R.A."/>
            <person name="Martin F."/>
            <person name="Silar P."/>
            <person name="Natvig D.O."/>
            <person name="Lalanne C."/>
            <person name="Gautier V."/>
            <person name="Ament-Velasquez S.L."/>
            <person name="Kruys A."/>
            <person name="Hutchinson M.I."/>
            <person name="Powell A.J."/>
            <person name="Barry K."/>
            <person name="Miller A.N."/>
            <person name="Grigoriev I.V."/>
            <person name="Debuchy R."/>
            <person name="Gladieux P."/>
            <person name="Hiltunen Thoren M."/>
            <person name="Johannesson H."/>
        </authorList>
    </citation>
    <scope>NUCLEOTIDE SEQUENCE</scope>
    <source>
        <strain evidence="2">PSN324</strain>
    </source>
</reference>
<reference evidence="2" key="2">
    <citation type="submission" date="2023-06" db="EMBL/GenBank/DDBJ databases">
        <authorList>
            <consortium name="Lawrence Berkeley National Laboratory"/>
            <person name="Mondo S.J."/>
            <person name="Hensen N."/>
            <person name="Bonometti L."/>
            <person name="Westerberg I."/>
            <person name="Brannstrom I.O."/>
            <person name="Guillou S."/>
            <person name="Cros-Aarteil S."/>
            <person name="Calhoun S."/>
            <person name="Haridas S."/>
            <person name="Kuo A."/>
            <person name="Pangilinan J."/>
            <person name="Riley R."/>
            <person name="Labutti K."/>
            <person name="Andreopoulos B."/>
            <person name="Lipzen A."/>
            <person name="Chen C."/>
            <person name="Yanf M."/>
            <person name="Daum C."/>
            <person name="Ng V."/>
            <person name="Clum A."/>
            <person name="Steindorff A."/>
            <person name="Ohm R."/>
            <person name="Martin F."/>
            <person name="Silar P."/>
            <person name="Natvig D."/>
            <person name="Lalanne C."/>
            <person name="Gautier V."/>
            <person name="Ament-Velasquez S.L."/>
            <person name="Kruys A."/>
            <person name="Hutchinson M.I."/>
            <person name="Powell A.J."/>
            <person name="Barry K."/>
            <person name="Miller A.N."/>
            <person name="Grigoriev I.V."/>
            <person name="Debuchy R."/>
            <person name="Gladieux P."/>
            <person name="Thoren M.H."/>
            <person name="Johannesson H."/>
        </authorList>
    </citation>
    <scope>NUCLEOTIDE SEQUENCE</scope>
    <source>
        <strain evidence="2">PSN324</strain>
    </source>
</reference>